<keyword evidence="2" id="KW-1185">Reference proteome</keyword>
<proteinExistence type="predicted"/>
<protein>
    <submittedName>
        <fullName evidence="1">Uncharacterized protein</fullName>
    </submittedName>
</protein>
<evidence type="ECO:0000313" key="1">
    <source>
        <dbReference type="EMBL" id="QDH50351.1"/>
    </source>
</evidence>
<evidence type="ECO:0000313" key="2">
    <source>
        <dbReference type="Proteomes" id="UP000317352"/>
    </source>
</evidence>
<reference evidence="1 2" key="1">
    <citation type="submission" date="2019-06" db="EMBL/GenBank/DDBJ databases">
        <authorList>
            <person name="Sanders K."/>
            <person name="Barth R."/>
            <person name="Bowles K."/>
            <person name="Glasgow G."/>
            <person name="Gloe M."/>
            <person name="Lewis H."/>
            <person name="McGough T."/>
            <person name="Nutbrown S."/>
            <person name="Romulus S."/>
            <person name="Sergiano J."/>
            <person name="Shin D."/>
            <person name="Suresh M."/>
            <person name="Johnson A."/>
            <person name="Temple L."/>
        </authorList>
    </citation>
    <scope>NUCLEOTIDE SEQUENCE [LARGE SCALE GENOMIC DNA]</scope>
</reference>
<dbReference type="Proteomes" id="UP000317352">
    <property type="component" value="Genome"/>
</dbReference>
<gene>
    <name evidence="1" type="ORF">KAREZI_31</name>
</gene>
<name>A0A514AAP7_9CAUD</name>
<accession>A0A514AAP7</accession>
<dbReference type="EMBL" id="MN082625">
    <property type="protein sequence ID" value="QDH50351.1"/>
    <property type="molecule type" value="Genomic_DNA"/>
</dbReference>
<organism evidence="1 2">
    <name type="scientific">Bacillus phage Karezi</name>
    <dbReference type="NCBI Taxonomy" id="2591398"/>
    <lineage>
        <taxon>Viruses</taxon>
        <taxon>Duplodnaviria</taxon>
        <taxon>Heunggongvirae</taxon>
        <taxon>Uroviricota</taxon>
        <taxon>Caudoviricetes</taxon>
        <taxon>Salasmaviridae</taxon>
        <taxon>Tatarstanvirinae</taxon>
        <taxon>Karezivirus</taxon>
        <taxon>Karezivirus karezi</taxon>
    </lineage>
</organism>
<sequence>MIKSYKLKFDELSREIMATDPNIVYTPFESNVMLQAQFKSPKKQHVAYIYMKKTYGYGNLYIIELVDPLTNEVATRFTQTGRHQIVRRLNKLWV</sequence>